<keyword evidence="3" id="KW-1185">Reference proteome</keyword>
<dbReference type="RefSeq" id="WP_218633575.1">
    <property type="nucleotide sequence ID" value="NZ_JAHVAH010000001.1"/>
</dbReference>
<reference evidence="2 3" key="1">
    <citation type="submission" date="2021-07" db="EMBL/GenBank/DDBJ databases">
        <title>The draft genome sequence of Sphingomicrobium sp. B8.</title>
        <authorList>
            <person name="Mu L."/>
        </authorList>
    </citation>
    <scope>NUCLEOTIDE SEQUENCE [LARGE SCALE GENOMIC DNA]</scope>
    <source>
        <strain evidence="2 3">B8</strain>
    </source>
</reference>
<dbReference type="PROSITE" id="PS50925">
    <property type="entry name" value="BLUF"/>
    <property type="match status" value="1"/>
</dbReference>
<dbReference type="Proteomes" id="UP000698028">
    <property type="component" value="Unassembled WGS sequence"/>
</dbReference>
<sequence length="134" mass="14855">MIQLVYVSRAAFPKDEEDLVLNAIVDTSRVRNANGKVTGGLVYCDGFFAELLEGETGALEELMSSISKDSRHCDLTVLGSVESQDRKTQDWRLAYWGNATFINKKIKTLVGCTDKESRTSGFHVLKHLISDLVA</sequence>
<evidence type="ECO:0000313" key="2">
    <source>
        <dbReference type="EMBL" id="MBW0145685.1"/>
    </source>
</evidence>
<feature type="domain" description="BLUF" evidence="1">
    <location>
        <begin position="1"/>
        <end position="94"/>
    </location>
</feature>
<organism evidence="2 3">
    <name type="scientific">Sphingomicrobium clamense</name>
    <dbReference type="NCBI Taxonomy" id="2851013"/>
    <lineage>
        <taxon>Bacteria</taxon>
        <taxon>Pseudomonadati</taxon>
        <taxon>Pseudomonadota</taxon>
        <taxon>Alphaproteobacteria</taxon>
        <taxon>Sphingomonadales</taxon>
        <taxon>Sphingomonadaceae</taxon>
        <taxon>Sphingomicrobium</taxon>
    </lineage>
</organism>
<dbReference type="Pfam" id="PF04940">
    <property type="entry name" value="BLUF"/>
    <property type="match status" value="1"/>
</dbReference>
<protein>
    <submittedName>
        <fullName evidence="2">BLUF domain-containing protein</fullName>
    </submittedName>
</protein>
<dbReference type="EMBL" id="JAHVAH010000001">
    <property type="protein sequence ID" value="MBW0145685.1"/>
    <property type="molecule type" value="Genomic_DNA"/>
</dbReference>
<evidence type="ECO:0000313" key="3">
    <source>
        <dbReference type="Proteomes" id="UP000698028"/>
    </source>
</evidence>
<accession>A0ABS6V8K8</accession>
<gene>
    <name evidence="2" type="ORF">KTQ36_10320</name>
</gene>
<comment type="caution">
    <text evidence="2">The sequence shown here is derived from an EMBL/GenBank/DDBJ whole genome shotgun (WGS) entry which is preliminary data.</text>
</comment>
<evidence type="ECO:0000259" key="1">
    <source>
        <dbReference type="PROSITE" id="PS50925"/>
    </source>
</evidence>
<dbReference type="InterPro" id="IPR007024">
    <property type="entry name" value="BLUF_domain"/>
</dbReference>
<dbReference type="SMART" id="SM01034">
    <property type="entry name" value="BLUF"/>
    <property type="match status" value="1"/>
</dbReference>
<name>A0ABS6V8K8_9SPHN</name>
<proteinExistence type="predicted"/>